<reference evidence="2 3" key="1">
    <citation type="journal article" date="2019" name="Nat. Ecol. Evol.">
        <title>Megaphylogeny resolves global patterns of mushroom evolution.</title>
        <authorList>
            <person name="Varga T."/>
            <person name="Krizsan K."/>
            <person name="Foldi C."/>
            <person name="Dima B."/>
            <person name="Sanchez-Garcia M."/>
            <person name="Sanchez-Ramirez S."/>
            <person name="Szollosi G.J."/>
            <person name="Szarkandi J.G."/>
            <person name="Papp V."/>
            <person name="Albert L."/>
            <person name="Andreopoulos W."/>
            <person name="Angelini C."/>
            <person name="Antonin V."/>
            <person name="Barry K.W."/>
            <person name="Bougher N.L."/>
            <person name="Buchanan P."/>
            <person name="Buyck B."/>
            <person name="Bense V."/>
            <person name="Catcheside P."/>
            <person name="Chovatia M."/>
            <person name="Cooper J."/>
            <person name="Damon W."/>
            <person name="Desjardin D."/>
            <person name="Finy P."/>
            <person name="Geml J."/>
            <person name="Haridas S."/>
            <person name="Hughes K."/>
            <person name="Justo A."/>
            <person name="Karasinski D."/>
            <person name="Kautmanova I."/>
            <person name="Kiss B."/>
            <person name="Kocsube S."/>
            <person name="Kotiranta H."/>
            <person name="LaButti K.M."/>
            <person name="Lechner B.E."/>
            <person name="Liimatainen K."/>
            <person name="Lipzen A."/>
            <person name="Lukacs Z."/>
            <person name="Mihaltcheva S."/>
            <person name="Morgado L.N."/>
            <person name="Niskanen T."/>
            <person name="Noordeloos M.E."/>
            <person name="Ohm R.A."/>
            <person name="Ortiz-Santana B."/>
            <person name="Ovrebo C."/>
            <person name="Racz N."/>
            <person name="Riley R."/>
            <person name="Savchenko A."/>
            <person name="Shiryaev A."/>
            <person name="Soop K."/>
            <person name="Spirin V."/>
            <person name="Szebenyi C."/>
            <person name="Tomsovsky M."/>
            <person name="Tulloss R.E."/>
            <person name="Uehling J."/>
            <person name="Grigoriev I.V."/>
            <person name="Vagvolgyi C."/>
            <person name="Papp T."/>
            <person name="Martin F.M."/>
            <person name="Miettinen O."/>
            <person name="Hibbett D.S."/>
            <person name="Nagy L.G."/>
        </authorList>
    </citation>
    <scope>NUCLEOTIDE SEQUENCE [LARGE SCALE GENOMIC DNA]</scope>
    <source>
        <strain evidence="2 3">CBS 166.37</strain>
    </source>
</reference>
<keyword evidence="3" id="KW-1185">Reference proteome</keyword>
<organism evidence="2 3">
    <name type="scientific">Crucibulum laeve</name>
    <dbReference type="NCBI Taxonomy" id="68775"/>
    <lineage>
        <taxon>Eukaryota</taxon>
        <taxon>Fungi</taxon>
        <taxon>Dikarya</taxon>
        <taxon>Basidiomycota</taxon>
        <taxon>Agaricomycotina</taxon>
        <taxon>Agaricomycetes</taxon>
        <taxon>Agaricomycetidae</taxon>
        <taxon>Agaricales</taxon>
        <taxon>Agaricineae</taxon>
        <taxon>Nidulariaceae</taxon>
        <taxon>Crucibulum</taxon>
    </lineage>
</organism>
<dbReference type="STRING" id="68775.A0A5C3M319"/>
<feature type="region of interest" description="Disordered" evidence="1">
    <location>
        <begin position="303"/>
        <end position="445"/>
    </location>
</feature>
<dbReference type="EMBL" id="ML213621">
    <property type="protein sequence ID" value="TFK35461.1"/>
    <property type="molecule type" value="Genomic_DNA"/>
</dbReference>
<dbReference type="OrthoDB" id="3218262at2759"/>
<feature type="region of interest" description="Disordered" evidence="1">
    <location>
        <begin position="502"/>
        <end position="526"/>
    </location>
</feature>
<feature type="compositionally biased region" description="Low complexity" evidence="1">
    <location>
        <begin position="381"/>
        <end position="392"/>
    </location>
</feature>
<protein>
    <submittedName>
        <fullName evidence="2">Uncharacterized protein</fullName>
    </submittedName>
</protein>
<dbReference type="Proteomes" id="UP000308652">
    <property type="component" value="Unassembled WGS sequence"/>
</dbReference>
<evidence type="ECO:0000256" key="1">
    <source>
        <dbReference type="SAM" id="MobiDB-lite"/>
    </source>
</evidence>
<name>A0A5C3M319_9AGAR</name>
<evidence type="ECO:0000313" key="3">
    <source>
        <dbReference type="Proteomes" id="UP000308652"/>
    </source>
</evidence>
<dbReference type="AlphaFoldDB" id="A0A5C3M319"/>
<feature type="compositionally biased region" description="Polar residues" evidence="1">
    <location>
        <begin position="341"/>
        <end position="352"/>
    </location>
</feature>
<feature type="region of interest" description="Disordered" evidence="1">
    <location>
        <begin position="1"/>
        <end position="26"/>
    </location>
</feature>
<feature type="region of interest" description="Disordered" evidence="1">
    <location>
        <begin position="151"/>
        <end position="285"/>
    </location>
</feature>
<sequence length="640" mass="69950">MLAKEVQELPSSRESSPVDGVESQARVGTLRRRVKTAYETAHANPSDGKWGLLTYILKTGVTRGHYRYITTRADGMMAEPGAEGWVNVRSEEEWKEWEKRRAVEEKLKSVEMWQKSVFILQDDDIINLSDKPEGAKAVVSRDTGKAKAMATEQLAKRQPSPKPKSTAADPLTDRTPLGFAVVKRANQTTVGKPPYVGQGSSKPPPPPAPTNSAPKLDSQPKLTKGDVVRDSSPPIKLPSRNARNIADISETLATSTPHVKPNYERKKPDMIPSAPPSPISSPVAAARVSPKVSKVCRRLPSMDTYPAIPTTPAHRPVESLKRPLSPTSPERSLKKAKTMPEPSSSTSATNANLPKFLQPQEKLLPVREQPENQPVTLKRSTLPTLTALLATAKKTKAKTKSRSKEPRTPSTGTSSDKDEERALEQAAAAQMQNERTPLPSPPKEKAALRFPSLASVSHADTLPLFDNENPYMLEPDPYGISSGEISLGLGLSDSNLNHSHDYASPTKSLSSLAGSDSESEDELEAESVHLDLDFSKNPETFDPMFASTQMQYGRQQDEVLGSSSVFREEAASSRPMSQSQSVQSVKGGYAVGGFGAWVGYNSQFDVDKQVDEVDKLLERDVDYDGWLRDPSLEPNELESQ</sequence>
<proteinExistence type="predicted"/>
<accession>A0A5C3M319</accession>
<gene>
    <name evidence="2" type="ORF">BDQ12DRAFT_668552</name>
</gene>
<evidence type="ECO:0000313" key="2">
    <source>
        <dbReference type="EMBL" id="TFK35461.1"/>
    </source>
</evidence>